<reference evidence="1" key="1">
    <citation type="submission" date="2022-02" db="EMBL/GenBank/DDBJ databases">
        <authorList>
            <person name="Henning P.M."/>
            <person name="McCubbin A.G."/>
            <person name="Shore J.S."/>
        </authorList>
    </citation>
    <scope>NUCLEOTIDE SEQUENCE</scope>
    <source>
        <strain evidence="1">F60SS</strain>
        <tissue evidence="1">Leaves</tissue>
    </source>
</reference>
<gene>
    <name evidence="1" type="ORF">Tsubulata_022503</name>
</gene>
<keyword evidence="2" id="KW-1185">Reference proteome</keyword>
<dbReference type="EMBL" id="JAKUCV010003842">
    <property type="protein sequence ID" value="KAJ4837420.1"/>
    <property type="molecule type" value="Genomic_DNA"/>
</dbReference>
<dbReference type="InterPro" id="IPR011009">
    <property type="entry name" value="Kinase-like_dom_sf"/>
</dbReference>
<name>A0A9Q0JE86_9ROSI</name>
<feature type="non-terminal residue" evidence="1">
    <location>
        <position position="65"/>
    </location>
</feature>
<organism evidence="1 2">
    <name type="scientific">Turnera subulata</name>
    <dbReference type="NCBI Taxonomy" id="218843"/>
    <lineage>
        <taxon>Eukaryota</taxon>
        <taxon>Viridiplantae</taxon>
        <taxon>Streptophyta</taxon>
        <taxon>Embryophyta</taxon>
        <taxon>Tracheophyta</taxon>
        <taxon>Spermatophyta</taxon>
        <taxon>Magnoliopsida</taxon>
        <taxon>eudicotyledons</taxon>
        <taxon>Gunneridae</taxon>
        <taxon>Pentapetalae</taxon>
        <taxon>rosids</taxon>
        <taxon>fabids</taxon>
        <taxon>Malpighiales</taxon>
        <taxon>Passifloraceae</taxon>
        <taxon>Turnera</taxon>
    </lineage>
</organism>
<protein>
    <recommendedName>
        <fullName evidence="3">Protein kinase domain-containing protein</fullName>
    </recommendedName>
</protein>
<comment type="caution">
    <text evidence="1">The sequence shown here is derived from an EMBL/GenBank/DDBJ whole genome shotgun (WGS) entry which is preliminary data.</text>
</comment>
<sequence>MIDNKESIGGKNGEVYLTLVGFQDVALKKYVKDGDQYRTQYQAERDILKELKHPRIIRLYGYNDT</sequence>
<dbReference type="SUPFAM" id="SSF56112">
    <property type="entry name" value="Protein kinase-like (PK-like)"/>
    <property type="match status" value="1"/>
</dbReference>
<dbReference type="AlphaFoldDB" id="A0A9Q0JE86"/>
<accession>A0A9Q0JE86</accession>
<proteinExistence type="predicted"/>
<evidence type="ECO:0008006" key="3">
    <source>
        <dbReference type="Google" id="ProtNLM"/>
    </source>
</evidence>
<dbReference type="Gene3D" id="3.30.200.20">
    <property type="entry name" value="Phosphorylase Kinase, domain 1"/>
    <property type="match status" value="1"/>
</dbReference>
<dbReference type="Proteomes" id="UP001141552">
    <property type="component" value="Unassembled WGS sequence"/>
</dbReference>
<dbReference type="OrthoDB" id="4062651at2759"/>
<evidence type="ECO:0000313" key="1">
    <source>
        <dbReference type="EMBL" id="KAJ4837420.1"/>
    </source>
</evidence>
<reference evidence="1" key="2">
    <citation type="journal article" date="2023" name="Plants (Basel)">
        <title>Annotation of the Turnera subulata (Passifloraceae) Draft Genome Reveals the S-Locus Evolved after the Divergence of Turneroideae from Passifloroideae in a Stepwise Manner.</title>
        <authorList>
            <person name="Henning P.M."/>
            <person name="Roalson E.H."/>
            <person name="Mir W."/>
            <person name="McCubbin A.G."/>
            <person name="Shore J.S."/>
        </authorList>
    </citation>
    <scope>NUCLEOTIDE SEQUENCE</scope>
    <source>
        <strain evidence="1">F60SS</strain>
    </source>
</reference>
<evidence type="ECO:0000313" key="2">
    <source>
        <dbReference type="Proteomes" id="UP001141552"/>
    </source>
</evidence>